<proteinExistence type="predicted"/>
<gene>
    <name evidence="2" type="ORF">VM1G_12054</name>
</gene>
<dbReference type="SMR" id="A0A194VIR3"/>
<dbReference type="AlphaFoldDB" id="A0A194VIR3"/>
<accession>A0A194VIR3</accession>
<sequence length="279" mass="29963">MAQLGVRPDSVAQASTQASIVLKEGCRSLTGLAGLAGSGGTRKQVVISDQQPAQEDGREAGRNWMEVEGKKASVRTDPDLIDDVGLEIAVDDSGDISAPTILGEGPEAMVGVSGFAFIGQVDNRAEWRARGSRASSINLAGVGRLTMAAERTRRKHTLAMDAMDKGLKGREDHEEERRRLVILEASGAGIRTVVAAAVVRLIGSGLVIAMDGVGRECWQEVEDAGKDREGRALIDTSSSQGDEDEAEQHREARERKSTAQEEMKAYLREDMSCFKSPRS</sequence>
<keyword evidence="3" id="KW-1185">Reference proteome</keyword>
<reference evidence="2" key="1">
    <citation type="submission" date="2014-12" db="EMBL/GenBank/DDBJ databases">
        <title>Genome Sequence of Valsa Canker Pathogens Uncovers a Specific Adaption of Colonization on Woody Bark.</title>
        <authorList>
            <person name="Yin Z."/>
            <person name="Liu H."/>
            <person name="Gao X."/>
            <person name="Li Z."/>
            <person name="Song N."/>
            <person name="Ke X."/>
            <person name="Dai Q."/>
            <person name="Wu Y."/>
            <person name="Sun Y."/>
            <person name="Xu J.-R."/>
            <person name="Kang Z.K."/>
            <person name="Wang L."/>
            <person name="Huang L."/>
        </authorList>
    </citation>
    <scope>NUCLEOTIDE SEQUENCE [LARGE SCALE GENOMIC DNA]</scope>
    <source>
        <strain evidence="2">03-8</strain>
    </source>
</reference>
<evidence type="ECO:0000256" key="1">
    <source>
        <dbReference type="SAM" id="MobiDB-lite"/>
    </source>
</evidence>
<feature type="region of interest" description="Disordered" evidence="1">
    <location>
        <begin position="224"/>
        <end position="261"/>
    </location>
</feature>
<dbReference type="Proteomes" id="UP000078559">
    <property type="component" value="Unassembled WGS sequence"/>
</dbReference>
<evidence type="ECO:0000313" key="3">
    <source>
        <dbReference type="Proteomes" id="UP000078559"/>
    </source>
</evidence>
<name>A0A194VIR3_CYTMA</name>
<feature type="compositionally biased region" description="Basic and acidic residues" evidence="1">
    <location>
        <begin position="247"/>
        <end position="261"/>
    </location>
</feature>
<organism evidence="2 3">
    <name type="scientific">Cytospora mali</name>
    <name type="common">Apple Valsa canker fungus</name>
    <name type="synonym">Valsa mali</name>
    <dbReference type="NCBI Taxonomy" id="578113"/>
    <lineage>
        <taxon>Eukaryota</taxon>
        <taxon>Fungi</taxon>
        <taxon>Dikarya</taxon>
        <taxon>Ascomycota</taxon>
        <taxon>Pezizomycotina</taxon>
        <taxon>Sordariomycetes</taxon>
        <taxon>Sordariomycetidae</taxon>
        <taxon>Diaporthales</taxon>
        <taxon>Cytosporaceae</taxon>
        <taxon>Cytospora</taxon>
    </lineage>
</organism>
<dbReference type="EMBL" id="KN796118">
    <property type="protein sequence ID" value="KUI64036.1"/>
    <property type="molecule type" value="Genomic_DNA"/>
</dbReference>
<evidence type="ECO:0000313" key="2">
    <source>
        <dbReference type="EMBL" id="KUI64036.1"/>
    </source>
</evidence>
<protein>
    <submittedName>
        <fullName evidence="2">Uncharacterized protein</fullName>
    </submittedName>
</protein>